<reference evidence="1 2" key="1">
    <citation type="submission" date="2020-10" db="EMBL/GenBank/DDBJ databases">
        <title>Connecting structure to function with the recovery of over 1000 high-quality activated sludge metagenome-assembled genomes encoding full-length rRNA genes using long-read sequencing.</title>
        <authorList>
            <person name="Singleton C.M."/>
            <person name="Petriglieri F."/>
            <person name="Kristensen J.M."/>
            <person name="Kirkegaard R.H."/>
            <person name="Michaelsen T.Y."/>
            <person name="Andersen M.H."/>
            <person name="Karst S.M."/>
            <person name="Dueholm M.S."/>
            <person name="Nielsen P.H."/>
            <person name="Albertsen M."/>
        </authorList>
    </citation>
    <scope>NUCLEOTIDE SEQUENCE [LARGE SCALE GENOMIC DNA]</scope>
    <source>
        <strain evidence="1">Ribe_18-Q3-R11-54_BAT3C.373</strain>
    </source>
</reference>
<gene>
    <name evidence="1" type="ORF">IPO85_12150</name>
</gene>
<dbReference type="SUPFAM" id="SSF143456">
    <property type="entry name" value="VC0467-like"/>
    <property type="match status" value="1"/>
</dbReference>
<name>A0A9D7XHX9_9BACT</name>
<dbReference type="AlphaFoldDB" id="A0A9D7XHX9"/>
<dbReference type="PANTHER" id="PTHR31984:SF17">
    <property type="entry name" value="TRANSCRIPTIONAL REGULATOR"/>
    <property type="match status" value="1"/>
</dbReference>
<evidence type="ECO:0000313" key="1">
    <source>
        <dbReference type="EMBL" id="MBK9718242.1"/>
    </source>
</evidence>
<organism evidence="1 2">
    <name type="scientific">Candidatus Defluviibacterium haderslevense</name>
    <dbReference type="NCBI Taxonomy" id="2981993"/>
    <lineage>
        <taxon>Bacteria</taxon>
        <taxon>Pseudomonadati</taxon>
        <taxon>Bacteroidota</taxon>
        <taxon>Saprospiria</taxon>
        <taxon>Saprospirales</taxon>
        <taxon>Saprospiraceae</taxon>
        <taxon>Candidatus Defluviibacterium</taxon>
    </lineage>
</organism>
<sequence length="191" mass="21890">MSSDQPDQIQIENGSLLVAEPFMLDPNFKRAVVLIVDYSPTDGSIGFILNRSTPLKLSELIEDIDDFDAPVFYGGPVAENTLHFLHNVGSLIEESVKIAPGVYWGGHFESLKFLINQKLIQIENIRFFMGYSGWDSQQLQQEIKEPSWFIDQIDPNYIFKSKPEHLWKEILEKKGDHYSAISQMDGDYIFN</sequence>
<dbReference type="EMBL" id="JADKFW010000008">
    <property type="protein sequence ID" value="MBK9718242.1"/>
    <property type="molecule type" value="Genomic_DNA"/>
</dbReference>
<comment type="caution">
    <text evidence="1">The sequence shown here is derived from an EMBL/GenBank/DDBJ whole genome shotgun (WGS) entry which is preliminary data.</text>
</comment>
<dbReference type="PANTHER" id="PTHR31984">
    <property type="entry name" value="TRANSPORTER, PUTATIVE (DUF179)-RELATED"/>
    <property type="match status" value="1"/>
</dbReference>
<proteinExistence type="predicted"/>
<dbReference type="Gene3D" id="3.40.1740.10">
    <property type="entry name" value="VC0467-like"/>
    <property type="match status" value="1"/>
</dbReference>
<dbReference type="Proteomes" id="UP000808349">
    <property type="component" value="Unassembled WGS sequence"/>
</dbReference>
<dbReference type="InterPro" id="IPR003774">
    <property type="entry name" value="AlgH-like"/>
</dbReference>
<dbReference type="Pfam" id="PF02622">
    <property type="entry name" value="DUF179"/>
    <property type="match status" value="1"/>
</dbReference>
<evidence type="ECO:0000313" key="2">
    <source>
        <dbReference type="Proteomes" id="UP000808349"/>
    </source>
</evidence>
<accession>A0A9D7XHX9</accession>
<protein>
    <submittedName>
        <fullName evidence="1">YqgE/AlgH family protein</fullName>
    </submittedName>
</protein>